<dbReference type="InterPro" id="IPR024461">
    <property type="entry name" value="CCDC90-like"/>
</dbReference>
<evidence type="ECO:0000313" key="9">
    <source>
        <dbReference type="EMBL" id="KAK7739587.1"/>
    </source>
</evidence>
<evidence type="ECO:0000256" key="2">
    <source>
        <dbReference type="ARBA" id="ARBA00004370"/>
    </source>
</evidence>
<feature type="region of interest" description="Disordered" evidence="8">
    <location>
        <begin position="403"/>
        <end position="442"/>
    </location>
</feature>
<keyword evidence="10" id="KW-1185">Reference proteome</keyword>
<evidence type="ECO:0000256" key="5">
    <source>
        <dbReference type="ARBA" id="ARBA00023054"/>
    </source>
</evidence>
<dbReference type="EMBL" id="JAKNSF020000004">
    <property type="protein sequence ID" value="KAK7739587.1"/>
    <property type="molecule type" value="Genomic_DNA"/>
</dbReference>
<feature type="compositionally biased region" description="Basic and acidic residues" evidence="8">
    <location>
        <begin position="404"/>
        <end position="418"/>
    </location>
</feature>
<evidence type="ECO:0000256" key="7">
    <source>
        <dbReference type="ARBA" id="ARBA00023136"/>
    </source>
</evidence>
<feature type="compositionally biased region" description="Low complexity" evidence="8">
    <location>
        <begin position="112"/>
        <end position="129"/>
    </location>
</feature>
<proteinExistence type="predicted"/>
<feature type="region of interest" description="Disordered" evidence="8">
    <location>
        <begin position="109"/>
        <end position="216"/>
    </location>
</feature>
<feature type="compositionally biased region" description="Basic and acidic residues" evidence="8">
    <location>
        <begin position="201"/>
        <end position="213"/>
    </location>
</feature>
<keyword evidence="3" id="KW-0812">Transmembrane</keyword>
<dbReference type="Pfam" id="PF07798">
    <property type="entry name" value="CCDC90-like"/>
    <property type="match status" value="1"/>
</dbReference>
<organism evidence="9 10">
    <name type="scientific">Diaporthe eres</name>
    <name type="common">Phomopsis oblonga</name>
    <dbReference type="NCBI Taxonomy" id="83184"/>
    <lineage>
        <taxon>Eukaryota</taxon>
        <taxon>Fungi</taxon>
        <taxon>Dikarya</taxon>
        <taxon>Ascomycota</taxon>
        <taxon>Pezizomycotina</taxon>
        <taxon>Sordariomycetes</taxon>
        <taxon>Sordariomycetidae</taxon>
        <taxon>Diaporthales</taxon>
        <taxon>Diaporthaceae</taxon>
        <taxon>Diaporthe</taxon>
        <taxon>Diaporthe eres species complex</taxon>
    </lineage>
</organism>
<sequence length="442" mass="47568">MSTQRLSFLYPHLFRTARLGESAAGTRGGRCRRRTIATPTSSCNHPRHAAAPFGTSTTSKKASFAPRVGKGIEPKPLGAVQDAPALESHMTGSKQPLGKVQAAPVLESDVQGSAAPPAGSSAPAKKGSGTTDPRESTPEQRKDAARALDPATEPPKETLSSPGVSSSEKAKEEGSAEAQDQEGAVKGKRASGPMDAVLHMEPPEDKKPEDKPPHLAPSPYVHHFDSYSLVKQLEVGGYTQTQAITAMKAVRALLAQHLDTAQGGLISKSDVENETYLFRAACAELSTEVKNNRRVADEQLRQQRTFLQHEVDNTTQALTQELATLNDNVKGMFNDRKMAVREEQKAAESATQQIAYKISVTLNSESKSEIEAVRWVLARRAVTGLFFMVTLSLLALRVSNAVSQKEKKEEEKEKEEAAAIKMNDGSRDVAPSPDAAEILAAN</sequence>
<keyword evidence="7" id="KW-0472">Membrane</keyword>
<protein>
    <recommendedName>
        <fullName evidence="11">MOZ protein represents a chromatin-associated acetyltransferase</fullName>
    </recommendedName>
</protein>
<evidence type="ECO:0000256" key="4">
    <source>
        <dbReference type="ARBA" id="ARBA00022989"/>
    </source>
</evidence>
<dbReference type="PANTHER" id="PTHR14360:SF12">
    <property type="entry name" value="MOZ PROTEIN REPRESENTS A CHROMATIN-ASSOCIATED ACETYLTRANSFERASE"/>
    <property type="match status" value="1"/>
</dbReference>
<gene>
    <name evidence="9" type="ORF">SLS63_001933</name>
</gene>
<reference evidence="9 10" key="1">
    <citation type="submission" date="2024-02" db="EMBL/GenBank/DDBJ databases">
        <title>De novo assembly and annotation of 12 fungi associated with fruit tree decline syndrome in Ontario, Canada.</title>
        <authorList>
            <person name="Sulman M."/>
            <person name="Ellouze W."/>
            <person name="Ilyukhin E."/>
        </authorList>
    </citation>
    <scope>NUCLEOTIDE SEQUENCE [LARGE SCALE GENOMIC DNA]</scope>
    <source>
        <strain evidence="9 10">M169</strain>
    </source>
</reference>
<keyword evidence="4" id="KW-1133">Transmembrane helix</keyword>
<evidence type="ECO:0000256" key="6">
    <source>
        <dbReference type="ARBA" id="ARBA00023128"/>
    </source>
</evidence>
<evidence type="ECO:0000256" key="1">
    <source>
        <dbReference type="ARBA" id="ARBA00004173"/>
    </source>
</evidence>
<evidence type="ECO:0000256" key="3">
    <source>
        <dbReference type="ARBA" id="ARBA00022692"/>
    </source>
</evidence>
<accession>A0ABR1PM73</accession>
<dbReference type="PANTHER" id="PTHR14360">
    <property type="entry name" value="PROTEIN FMP32, MITOCHONDRIAL"/>
    <property type="match status" value="1"/>
</dbReference>
<feature type="region of interest" description="Disordered" evidence="8">
    <location>
        <begin position="36"/>
        <end position="78"/>
    </location>
</feature>
<dbReference type="Gene3D" id="1.20.5.340">
    <property type="match status" value="1"/>
</dbReference>
<dbReference type="Proteomes" id="UP001430848">
    <property type="component" value="Unassembled WGS sequence"/>
</dbReference>
<evidence type="ECO:0000256" key="8">
    <source>
        <dbReference type="SAM" id="MobiDB-lite"/>
    </source>
</evidence>
<comment type="subcellular location">
    <subcellularLocation>
        <location evidence="2">Membrane</location>
    </subcellularLocation>
    <subcellularLocation>
        <location evidence="1">Mitochondrion</location>
    </subcellularLocation>
</comment>
<comment type="caution">
    <text evidence="9">The sequence shown here is derived from an EMBL/GenBank/DDBJ whole genome shotgun (WGS) entry which is preliminary data.</text>
</comment>
<keyword evidence="6" id="KW-0496">Mitochondrion</keyword>
<keyword evidence="5" id="KW-0175">Coiled coil</keyword>
<feature type="compositionally biased region" description="Basic and acidic residues" evidence="8">
    <location>
        <begin position="132"/>
        <end position="146"/>
    </location>
</feature>
<name>A0ABR1PM73_DIAER</name>
<evidence type="ECO:0008006" key="11">
    <source>
        <dbReference type="Google" id="ProtNLM"/>
    </source>
</evidence>
<evidence type="ECO:0000313" key="10">
    <source>
        <dbReference type="Proteomes" id="UP001430848"/>
    </source>
</evidence>